<feature type="compositionally biased region" description="Polar residues" evidence="1">
    <location>
        <begin position="1551"/>
        <end position="1561"/>
    </location>
</feature>
<dbReference type="KEGG" id="ipu:108275375"/>
<protein>
    <submittedName>
        <fullName evidence="6">Treslin</fullName>
    </submittedName>
</protein>
<feature type="compositionally biased region" description="Low complexity" evidence="1">
    <location>
        <begin position="1230"/>
        <end position="1239"/>
    </location>
</feature>
<accession>A0A2D0SG01</accession>
<dbReference type="InterPro" id="IPR053919">
    <property type="entry name" value="Treslin_N"/>
</dbReference>
<dbReference type="InterPro" id="IPR053920">
    <property type="entry name" value="Treslin_STD"/>
</dbReference>
<feature type="compositionally biased region" description="Polar residues" evidence="1">
    <location>
        <begin position="996"/>
        <end position="1005"/>
    </location>
</feature>
<dbReference type="PANTHER" id="PTHR21556">
    <property type="entry name" value="TRESLIN"/>
    <property type="match status" value="1"/>
</dbReference>
<evidence type="ECO:0000259" key="2">
    <source>
        <dbReference type="Pfam" id="PF15292"/>
    </source>
</evidence>
<feature type="compositionally biased region" description="Polar residues" evidence="1">
    <location>
        <begin position="1783"/>
        <end position="1799"/>
    </location>
</feature>
<dbReference type="RefSeq" id="XP_017341643.1">
    <property type="nucleotide sequence ID" value="XM_017486154.3"/>
</dbReference>
<feature type="compositionally biased region" description="Polar residues" evidence="1">
    <location>
        <begin position="1241"/>
        <end position="1253"/>
    </location>
</feature>
<gene>
    <name evidence="6" type="primary">ticrr</name>
</gene>
<dbReference type="GO" id="GO:0005634">
    <property type="term" value="C:nucleus"/>
    <property type="evidence" value="ECO:0007669"/>
    <property type="project" value="InterPro"/>
</dbReference>
<feature type="region of interest" description="Disordered" evidence="1">
    <location>
        <begin position="1498"/>
        <end position="1525"/>
    </location>
</feature>
<feature type="compositionally biased region" description="Low complexity" evidence="1">
    <location>
        <begin position="1087"/>
        <end position="1101"/>
    </location>
</feature>
<reference evidence="5" key="1">
    <citation type="journal article" date="2016" name="Nat. Commun.">
        <title>The channel catfish genome sequence provides insights into the evolution of scale formation in teleosts.</title>
        <authorList>
            <person name="Liu Z."/>
            <person name="Liu S."/>
            <person name="Yao J."/>
            <person name="Bao L."/>
            <person name="Zhang J."/>
            <person name="Li Y."/>
            <person name="Jiang C."/>
            <person name="Sun L."/>
            <person name="Wang R."/>
            <person name="Zhang Y."/>
            <person name="Zhou T."/>
            <person name="Zeng Q."/>
            <person name="Fu Q."/>
            <person name="Gao S."/>
            <person name="Li N."/>
            <person name="Koren S."/>
            <person name="Jiang Y."/>
            <person name="Zimin A."/>
            <person name="Xu P."/>
            <person name="Phillippy A.M."/>
            <person name="Geng X."/>
            <person name="Song L."/>
            <person name="Sun F."/>
            <person name="Li C."/>
            <person name="Wang X."/>
            <person name="Chen A."/>
            <person name="Jin Y."/>
            <person name="Yuan Z."/>
            <person name="Yang Y."/>
            <person name="Tan S."/>
            <person name="Peatman E."/>
            <person name="Lu J."/>
            <person name="Qin Z."/>
            <person name="Dunham R."/>
            <person name="Li Z."/>
            <person name="Sonstegard T."/>
            <person name="Feng J."/>
            <person name="Danzmann R.G."/>
            <person name="Schroeder S."/>
            <person name="Scheffler B."/>
            <person name="Duke M.V."/>
            <person name="Ballard L."/>
            <person name="Kucuktas H."/>
            <person name="Kaltenboeck L."/>
            <person name="Liu H."/>
            <person name="Armbruster J."/>
            <person name="Xie Y."/>
            <person name="Kirby M.L."/>
            <person name="Tian Y."/>
            <person name="Flanagan M.E."/>
            <person name="Mu W."/>
            <person name="Waldbieser G.C."/>
        </authorList>
    </citation>
    <scope>NUCLEOTIDE SEQUENCE [LARGE SCALE GENOMIC DNA]</scope>
    <source>
        <strain evidence="5">SDA103</strain>
    </source>
</reference>
<feature type="compositionally biased region" description="Basic and acidic residues" evidence="1">
    <location>
        <begin position="1254"/>
        <end position="1268"/>
    </location>
</feature>
<dbReference type="Pfam" id="PF15292">
    <property type="entry name" value="Treslin_M"/>
    <property type="match status" value="1"/>
</dbReference>
<sequence>MAAHNVVFAIDVDYQSEELHLPRDLYLSSLKQWILKVLLSLGSKYGFENVRWGYKFFHSRTVKSASLITRSTDFRELQEKAFSEFEVEFVHKVGVDQKSSGEQNRLRPSPAVCVQNTLKEILLDFQWDRPDITSPTKLSLRPRRLTRSTANIPLADDDTSCQGQNVVFVVSACPYSRKEVMEFLQLRSGDVGSPKDLAELIVPKSLMDMLVHQKVGLHWADCSSHEVNDETDEYTGLKTVMEALQPVAGKVIPVLIPGMNLKHKDPNPSTRENKGALAFPTGSSTAYILSSEKTYKRAFPALVGTLCWGADEDKQTCSVSLEPVSCRQRRLCGPVEVTLRSVLLGLDTCRLKQSASECWVLFRPEKSEQDQVAFQSLFKELFILASDMLADVSEGGQVHSAVLSVLSSSLALLTILHSEEALSTCLVPSETTDLPDTSDLPEIVSSVLKNIMEDEDTSEQPSPHQIPEWATQELQQWTNLTTELTEGWFPLSDQSGISCHLMESMRLLHAALEEQEQTEDDTQEQELTNSLAELYQNNKDGPSSGSKGKKRGTQRTPVRQKMKTMSRSLQMLNVARFNVKAQKSQTETDFSSSSKGTGKRGKRCSRERTRPGPMHFKNEEELLSHLNLRYQQAVEDKSLALIAQVQDLLSVVETFIDNIDTGASFLNIIKKNLLKSTQSIRQLYGSTADAESKVRDCQLQVVLRLELCKPLSSDDQDHMEQMVEEVAGMLRVISLTKDPVYLSKFMQEEVLPVYLTGIPKVLADVYHSLGTQLPAVLVAVLPADFFSDDSMAKESVSVSPSPVSATQSLVSSVGDQLEELRNRSAKKRRTSMLTRHKSMTEAPQNIRQIEIPRKSTRQAKPKEYIPQGKLNVGGQPSQKQTVEEVTKVRRNLFNQETMSSSKKAKMPRSQSVSAVDVMKKRKRSQMECGQHTLLTKKVSETPLHKQVSNRLLYRQRNSRNSGDTDMVIVEESPVKPATDLRRSPRIKKLARRHSSVFYSSSQPRSRNLDRALSSSQLPVSESKGAINIQAVKSPMRLLFGAAESPARPSTSKSIIRDAEVDRLGSTDSVFENCNKTPRKSPYKQLGSSVGSRTPRTPSSSSKAQSCFFPKSPGCAVGENSMVLRGSPFRSPASKSLVLETPQKSLLKSILKTPVKSSVECWSPSGPSVRSPNMRTPRKSVTWSPSPWKALPEQPFKVPDSPVSSIRYSPRLITPSKLCRGQGDIFKTPEKLSQQKSKLSPKTAQRVSEITSNVGREEPQLGQRSDKIRRTLSLPEKGDPQSPDFLSYDHPSPPTPRIKTPSKSPGPTHTMCTRSGSTPLKRSSTLNRDKAKGLTDGSSSRKDTSPLIKESSPELTLRWASSGSHTPVQNHPMTLSDETEHNQALHHETWTTKGIDGQNESIEMMEEASSSDTQQFDSSQFSATSDESIAIAEASVVKTELTGGIKMNISFSRKSSKFLEVFEFTGTPTHPAKITQGCSRYGFRQTPDRQQRKAAARLGYSPGLPTFSRPQASGTPAHRKKQPAEPNPLTYQVELEMQGSGLPKLKFKRTDSFNSGETSDNATKGLVSHINNKPSRVDSPLTHCSKHREPSCISPSHCTPGKGGVQKYICQSITPTRLHTNSPSPLGPGEHMPWTPSPQSLGRSTPENFRTWPRKKRAWTGLLGTKEIKEGAEIFEDPELDGVFRLPGTEDPKELRDAPAFKYTLGIPSKHCSSEEMDWAESVVQNCDKRDMKCDELSRISGNGSLGSVVTPPHSTVKKQVSASGILALTQSPLLYKGKKASATMETTQSDESSGNSEQYGNKGMHTFNVSPISQPRRRQACVRMYSRKRLLDPYVFDEH</sequence>
<dbReference type="GO" id="GO:0010212">
    <property type="term" value="P:response to ionizing radiation"/>
    <property type="evidence" value="ECO:0007669"/>
    <property type="project" value="InterPro"/>
</dbReference>
<feature type="domain" description="Treslin N-terminal" evidence="3">
    <location>
        <begin position="4"/>
        <end position="206"/>
    </location>
</feature>
<feature type="region of interest" description="Disordered" evidence="1">
    <location>
        <begin position="1551"/>
        <end position="1581"/>
    </location>
</feature>
<feature type="compositionally biased region" description="Polar residues" evidence="1">
    <location>
        <begin position="1164"/>
        <end position="1184"/>
    </location>
</feature>
<keyword evidence="5" id="KW-1185">Reference proteome</keyword>
<reference evidence="6" key="2">
    <citation type="submission" date="2025-08" db="UniProtKB">
        <authorList>
            <consortium name="RefSeq"/>
        </authorList>
    </citation>
    <scope>IDENTIFICATION</scope>
    <source>
        <tissue evidence="6">Blood</tissue>
    </source>
</reference>
<feature type="domain" description="Treslin STD" evidence="4">
    <location>
        <begin position="620"/>
        <end position="769"/>
    </location>
</feature>
<feature type="region of interest" description="Disordered" evidence="1">
    <location>
        <begin position="1779"/>
        <end position="1814"/>
    </location>
</feature>
<dbReference type="Pfam" id="PF21854">
    <property type="entry name" value="Treslin_N"/>
    <property type="match status" value="1"/>
</dbReference>
<evidence type="ECO:0000259" key="3">
    <source>
        <dbReference type="Pfam" id="PF21854"/>
    </source>
</evidence>
<feature type="region of interest" description="Disordered" evidence="1">
    <location>
        <begin position="535"/>
        <end position="564"/>
    </location>
</feature>
<dbReference type="GO" id="GO:0003682">
    <property type="term" value="F:chromatin binding"/>
    <property type="evidence" value="ECO:0007669"/>
    <property type="project" value="TreeGrafter"/>
</dbReference>
<dbReference type="OMA" id="LYWMEKL"/>
<feature type="compositionally biased region" description="Basic and acidic residues" evidence="1">
    <location>
        <begin position="604"/>
        <end position="614"/>
    </location>
</feature>
<organism evidence="5 6">
    <name type="scientific">Ictalurus punctatus</name>
    <name type="common">Channel catfish</name>
    <name type="synonym">Silurus punctatus</name>
    <dbReference type="NCBI Taxonomy" id="7998"/>
    <lineage>
        <taxon>Eukaryota</taxon>
        <taxon>Metazoa</taxon>
        <taxon>Chordata</taxon>
        <taxon>Craniata</taxon>
        <taxon>Vertebrata</taxon>
        <taxon>Euteleostomi</taxon>
        <taxon>Actinopterygii</taxon>
        <taxon>Neopterygii</taxon>
        <taxon>Teleostei</taxon>
        <taxon>Ostariophysi</taxon>
        <taxon>Siluriformes</taxon>
        <taxon>Ictaluridae</taxon>
        <taxon>Ictalurus</taxon>
    </lineage>
</organism>
<feature type="region of interest" description="Disordered" evidence="1">
    <location>
        <begin position="1068"/>
        <end position="1106"/>
    </location>
</feature>
<feature type="region of interest" description="Disordered" evidence="1">
    <location>
        <begin position="583"/>
        <end position="614"/>
    </location>
</feature>
<feature type="compositionally biased region" description="Polar residues" evidence="1">
    <location>
        <begin position="1300"/>
        <end position="1325"/>
    </location>
</feature>
<feature type="region of interest" description="Disordered" evidence="1">
    <location>
        <begin position="992"/>
        <end position="1019"/>
    </location>
</feature>
<feature type="compositionally biased region" description="Basic and acidic residues" evidence="1">
    <location>
        <begin position="1326"/>
        <end position="1343"/>
    </location>
</feature>
<evidence type="ECO:0000256" key="1">
    <source>
        <dbReference type="SAM" id="MobiDB-lite"/>
    </source>
</evidence>
<dbReference type="InterPro" id="IPR032746">
    <property type="entry name" value="Treslin_M"/>
</dbReference>
<dbReference type="OrthoDB" id="5812172at2759"/>
<feature type="region of interest" description="Disordered" evidence="1">
    <location>
        <begin position="1620"/>
        <end position="1648"/>
    </location>
</feature>
<dbReference type="GO" id="GO:0030174">
    <property type="term" value="P:regulation of DNA-templated DNA replication initiation"/>
    <property type="evidence" value="ECO:0007669"/>
    <property type="project" value="TreeGrafter"/>
</dbReference>
<dbReference type="CTD" id="90381"/>
<proteinExistence type="predicted"/>
<dbReference type="InterPro" id="IPR026153">
    <property type="entry name" value="Treslin"/>
</dbReference>
<feature type="compositionally biased region" description="Basic residues" evidence="1">
    <location>
        <begin position="547"/>
        <end position="564"/>
    </location>
</feature>
<name>A0A2D0SG01_ICTPU</name>
<feature type="domain" description="Treslin M" evidence="2">
    <location>
        <begin position="278"/>
        <end position="416"/>
    </location>
</feature>
<dbReference type="PANTHER" id="PTHR21556:SF2">
    <property type="entry name" value="TRESLIN"/>
    <property type="match status" value="1"/>
</dbReference>
<dbReference type="GeneID" id="108275375"/>
<dbReference type="GO" id="GO:0006260">
    <property type="term" value="P:DNA replication"/>
    <property type="evidence" value="ECO:0007669"/>
    <property type="project" value="InterPro"/>
</dbReference>
<feature type="compositionally biased region" description="Polar residues" evidence="1">
    <location>
        <begin position="1636"/>
        <end position="1647"/>
    </location>
</feature>
<dbReference type="Pfam" id="PF21855">
    <property type="entry name" value="Treslin_STD"/>
    <property type="match status" value="1"/>
</dbReference>
<dbReference type="STRING" id="7998.ENSIPUP00000025104"/>
<feature type="region of interest" description="Disordered" evidence="1">
    <location>
        <begin position="897"/>
        <end position="916"/>
    </location>
</feature>
<evidence type="ECO:0000313" key="5">
    <source>
        <dbReference type="Proteomes" id="UP000221080"/>
    </source>
</evidence>
<feature type="region of interest" description="Disordered" evidence="1">
    <location>
        <begin position="1160"/>
        <end position="1185"/>
    </location>
</feature>
<dbReference type="Proteomes" id="UP000221080">
    <property type="component" value="Chromosome 14"/>
</dbReference>
<feature type="region of interest" description="Disordered" evidence="1">
    <location>
        <begin position="1218"/>
        <end position="1380"/>
    </location>
</feature>
<feature type="compositionally biased region" description="Polar residues" evidence="1">
    <location>
        <begin position="1358"/>
        <end position="1372"/>
    </location>
</feature>
<evidence type="ECO:0000313" key="6">
    <source>
        <dbReference type="RefSeq" id="XP_017341643.1"/>
    </source>
</evidence>
<evidence type="ECO:0000259" key="4">
    <source>
        <dbReference type="Pfam" id="PF21855"/>
    </source>
</evidence>
<dbReference type="GO" id="GO:0007095">
    <property type="term" value="P:mitotic G2 DNA damage checkpoint signaling"/>
    <property type="evidence" value="ECO:0007669"/>
    <property type="project" value="TreeGrafter"/>
</dbReference>
<dbReference type="GO" id="GO:0033314">
    <property type="term" value="P:mitotic DNA replication checkpoint signaling"/>
    <property type="evidence" value="ECO:0007669"/>
    <property type="project" value="InterPro"/>
</dbReference>